<dbReference type="PANTHER" id="PTHR31157:SF1">
    <property type="entry name" value="SCP DOMAIN-CONTAINING PROTEIN"/>
    <property type="match status" value="1"/>
</dbReference>
<evidence type="ECO:0000313" key="3">
    <source>
        <dbReference type="Proteomes" id="UP000614460"/>
    </source>
</evidence>
<dbReference type="RefSeq" id="WP_094281190.1">
    <property type="nucleotide sequence ID" value="NZ_BMKM01000001.1"/>
</dbReference>
<dbReference type="AlphaFoldDB" id="A0A8H9KSJ8"/>
<evidence type="ECO:0000313" key="2">
    <source>
        <dbReference type="EMBL" id="GGE11539.1"/>
    </source>
</evidence>
<dbReference type="EMBL" id="BMKM01000001">
    <property type="protein sequence ID" value="GGE11539.1"/>
    <property type="molecule type" value="Genomic_DNA"/>
</dbReference>
<sequence length="189" mass="22221">MRYLLFAFIIWAQPILAQNIKIDRREAKKAFNYLNDFRMNPKKYGREIRVKNLRNVKQQKLVWNEQLAKVAEERVKDMAKRNYFDHTDPDGYGPNYHINRAGYYLNADWLKKRNTNNFESIGANHETAVDGIKAFIIGRGSPGFMHRKHVLGLDEWNGSLEDIGIGFARVKRGSRYKTYLCVIIAKHDW</sequence>
<dbReference type="InterPro" id="IPR035940">
    <property type="entry name" value="CAP_sf"/>
</dbReference>
<proteinExistence type="predicted"/>
<keyword evidence="3" id="KW-1185">Reference proteome</keyword>
<feature type="domain" description="SCP" evidence="1">
    <location>
        <begin position="32"/>
        <end position="178"/>
    </location>
</feature>
<comment type="caution">
    <text evidence="2">The sequence shown here is derived from an EMBL/GenBank/DDBJ whole genome shotgun (WGS) entry which is preliminary data.</text>
</comment>
<accession>A0A8H9KSJ8</accession>
<gene>
    <name evidence="2" type="ORF">GCM10011516_06620</name>
</gene>
<protein>
    <recommendedName>
        <fullName evidence="1">SCP domain-containing protein</fullName>
    </recommendedName>
</protein>
<dbReference type="SUPFAM" id="SSF55797">
    <property type="entry name" value="PR-1-like"/>
    <property type="match status" value="1"/>
</dbReference>
<reference evidence="2" key="1">
    <citation type="journal article" date="2014" name="Int. J. Syst. Evol. Microbiol.">
        <title>Complete genome sequence of Corynebacterium casei LMG S-19264T (=DSM 44701T), isolated from a smear-ripened cheese.</title>
        <authorList>
            <consortium name="US DOE Joint Genome Institute (JGI-PGF)"/>
            <person name="Walter F."/>
            <person name="Albersmeier A."/>
            <person name="Kalinowski J."/>
            <person name="Ruckert C."/>
        </authorList>
    </citation>
    <scope>NUCLEOTIDE SEQUENCE</scope>
    <source>
        <strain evidence="2">CGMCC 1.15966</strain>
    </source>
</reference>
<dbReference type="Proteomes" id="UP000614460">
    <property type="component" value="Unassembled WGS sequence"/>
</dbReference>
<name>A0A8H9KSJ8_9SPHI</name>
<reference evidence="2" key="2">
    <citation type="submission" date="2020-09" db="EMBL/GenBank/DDBJ databases">
        <authorList>
            <person name="Sun Q."/>
            <person name="Zhou Y."/>
        </authorList>
    </citation>
    <scope>NUCLEOTIDE SEQUENCE</scope>
    <source>
        <strain evidence="2">CGMCC 1.15966</strain>
    </source>
</reference>
<evidence type="ECO:0000259" key="1">
    <source>
        <dbReference type="Pfam" id="PF00188"/>
    </source>
</evidence>
<organism evidence="2 3">
    <name type="scientific">Sphingobacterium cellulitidis</name>
    <dbReference type="NCBI Taxonomy" id="1768011"/>
    <lineage>
        <taxon>Bacteria</taxon>
        <taxon>Pseudomonadati</taxon>
        <taxon>Bacteroidota</taxon>
        <taxon>Sphingobacteriia</taxon>
        <taxon>Sphingobacteriales</taxon>
        <taxon>Sphingobacteriaceae</taxon>
        <taxon>Sphingobacterium</taxon>
    </lineage>
</organism>
<dbReference type="Pfam" id="PF00188">
    <property type="entry name" value="CAP"/>
    <property type="match status" value="1"/>
</dbReference>
<dbReference type="Gene3D" id="3.40.33.10">
    <property type="entry name" value="CAP"/>
    <property type="match status" value="1"/>
</dbReference>
<dbReference type="InterPro" id="IPR014044">
    <property type="entry name" value="CAP_dom"/>
</dbReference>
<dbReference type="PANTHER" id="PTHR31157">
    <property type="entry name" value="SCP DOMAIN-CONTAINING PROTEIN"/>
    <property type="match status" value="1"/>
</dbReference>
<dbReference type="CDD" id="cd05379">
    <property type="entry name" value="CAP_bacterial"/>
    <property type="match status" value="1"/>
</dbReference>